<sequence length="624" mass="71153">MKFFTQTFHEDDIKIAIDTLTETYSLANAQIEAAAPKKPLKDSVSQYIATYYQFFTTNNTGLPATPPPLSSEEAALSQFLSNGVLRAHVVKAECCLLIAMMQLSQESIVGYLKCGLNLRRAYNSYSLVWQEYKKMGQAFNDHMDRDTISGIQFGYVFTKCPGCLDLMAACSSLIFVIVLEFNQFGRNTHSYGFVDSIGSVHLLLSTLPAKILKIVAAFGWKADKHLGFALLKLCLEGRRIRSPLASLMLLAYYTILTSFAPQVLAKEYTQPAIETLLDAQRNYPNSAFFLYFAGRTSRLARNISLSTQSYLYATEISRGEWAEVEVRHMCDYEIGFNHAMNLDWESASRVFESLFYEKYWSPAFCKYVHGACLEILGHRTEAILAFAQVPQLVVKKFGGRMIYIEQYVLRKVEFFQSSGYQDMDFSVPALELLTIWNCYEFMEREHLEKCLECVESALEKIAEREKLEYEIRIRELAPTTPPPNYFDQRGTLLLVKSAIQNALHRYLDSIVNLNWILDHKDLIKQDKWVVPFTYWEAGVTTWGLGEKAKSRKFWETALLCSKYEFEYRLAVRLNLGIMRCEEMGILKTEEKRSSKGPSTGGRKRMSVVTSTSSSSANRVSSIDA</sequence>
<organism evidence="2 3">
    <name type="scientific">Jimgerdemannia flammicorona</name>
    <dbReference type="NCBI Taxonomy" id="994334"/>
    <lineage>
        <taxon>Eukaryota</taxon>
        <taxon>Fungi</taxon>
        <taxon>Fungi incertae sedis</taxon>
        <taxon>Mucoromycota</taxon>
        <taxon>Mucoromycotina</taxon>
        <taxon>Endogonomycetes</taxon>
        <taxon>Endogonales</taxon>
        <taxon>Endogonaceae</taxon>
        <taxon>Jimgerdemannia</taxon>
    </lineage>
</organism>
<protein>
    <recommendedName>
        <fullName evidence="4">Outer membrane protein Iml2/Tetratricopeptide repeat protein 39</fullName>
    </recommendedName>
</protein>
<dbReference type="PANTHER" id="PTHR31859">
    <property type="entry name" value="TETRATRICOPEPTIDE REPEAT PROTEIN 39 FAMILY MEMBER"/>
    <property type="match status" value="1"/>
</dbReference>
<evidence type="ECO:0000313" key="3">
    <source>
        <dbReference type="Proteomes" id="UP000274822"/>
    </source>
</evidence>
<dbReference type="AlphaFoldDB" id="A0A433Q976"/>
<reference evidence="2 3" key="1">
    <citation type="journal article" date="2018" name="New Phytol.">
        <title>Phylogenomics of Endogonaceae and evolution of mycorrhizas within Mucoromycota.</title>
        <authorList>
            <person name="Chang Y."/>
            <person name="Desiro A."/>
            <person name="Na H."/>
            <person name="Sandor L."/>
            <person name="Lipzen A."/>
            <person name="Clum A."/>
            <person name="Barry K."/>
            <person name="Grigoriev I.V."/>
            <person name="Martin F.M."/>
            <person name="Stajich J.E."/>
            <person name="Smith M.E."/>
            <person name="Bonito G."/>
            <person name="Spatafora J.W."/>
        </authorList>
    </citation>
    <scope>NUCLEOTIDE SEQUENCE [LARGE SCALE GENOMIC DNA]</scope>
    <source>
        <strain evidence="2 3">AD002</strain>
    </source>
</reference>
<proteinExistence type="predicted"/>
<feature type="region of interest" description="Disordered" evidence="1">
    <location>
        <begin position="589"/>
        <end position="624"/>
    </location>
</feature>
<evidence type="ECO:0008006" key="4">
    <source>
        <dbReference type="Google" id="ProtNLM"/>
    </source>
</evidence>
<dbReference type="Pfam" id="PF10300">
    <property type="entry name" value="Iml2-TPR_39"/>
    <property type="match status" value="1"/>
</dbReference>
<keyword evidence="3" id="KW-1185">Reference proteome</keyword>
<gene>
    <name evidence="2" type="ORF">BC938DRAFT_470927</name>
</gene>
<evidence type="ECO:0000256" key="1">
    <source>
        <dbReference type="SAM" id="MobiDB-lite"/>
    </source>
</evidence>
<accession>A0A433Q976</accession>
<dbReference type="PANTHER" id="PTHR31859:SF1">
    <property type="entry name" value="TETRATRICOPEPTIDE REPEAT PROTEIN 39C"/>
    <property type="match status" value="1"/>
</dbReference>
<dbReference type="Proteomes" id="UP000274822">
    <property type="component" value="Unassembled WGS sequence"/>
</dbReference>
<feature type="compositionally biased region" description="Low complexity" evidence="1">
    <location>
        <begin position="606"/>
        <end position="624"/>
    </location>
</feature>
<comment type="caution">
    <text evidence="2">The sequence shown here is derived from an EMBL/GenBank/DDBJ whole genome shotgun (WGS) entry which is preliminary data.</text>
</comment>
<name>A0A433Q976_9FUNG</name>
<dbReference type="EMBL" id="RBNJ01010749">
    <property type="protein sequence ID" value="RUS26312.1"/>
    <property type="molecule type" value="Genomic_DNA"/>
</dbReference>
<evidence type="ECO:0000313" key="2">
    <source>
        <dbReference type="EMBL" id="RUS26312.1"/>
    </source>
</evidence>
<dbReference type="InterPro" id="IPR019412">
    <property type="entry name" value="IML2/TPR_39"/>
</dbReference>